<evidence type="ECO:0000313" key="3">
    <source>
        <dbReference type="Proteomes" id="UP001163828"/>
    </source>
</evidence>
<organism evidence="2 3">
    <name type="scientific">Lentinula boryana</name>
    <dbReference type="NCBI Taxonomy" id="40481"/>
    <lineage>
        <taxon>Eukaryota</taxon>
        <taxon>Fungi</taxon>
        <taxon>Dikarya</taxon>
        <taxon>Basidiomycota</taxon>
        <taxon>Agaricomycotina</taxon>
        <taxon>Agaricomycetes</taxon>
        <taxon>Agaricomycetidae</taxon>
        <taxon>Agaricales</taxon>
        <taxon>Marasmiineae</taxon>
        <taxon>Omphalotaceae</taxon>
        <taxon>Lentinula</taxon>
    </lineage>
</organism>
<evidence type="ECO:0000256" key="1">
    <source>
        <dbReference type="SAM" id="MobiDB-lite"/>
    </source>
</evidence>
<feature type="compositionally biased region" description="Basic and acidic residues" evidence="1">
    <location>
        <begin position="203"/>
        <end position="216"/>
    </location>
</feature>
<protein>
    <submittedName>
        <fullName evidence="2">Uncharacterized protein</fullName>
    </submittedName>
</protein>
<sequence>MFDIWSKRASARAAADEIVPRTIPIRNTPHPNRPYQKFTTFKTLAPPHPPSPKTPTYMPSLDFASIKHQLPPPLPAPRRPKPGNEIVNNPFRPNVRSIDRLHAWTTPYSQEKRLKDSKNLHPAIYHSAELLWSKGIVDASKSNYAAGLLRFSQFCDRMGDSWAHTQGTAQVLQCALGFLVYDNGIYYTAPLGMATHLESPWEGEPRTSKAHTDVAPRDSQSPPNTSTFSTQLWISLHLSTARFGLSLALPSGAAVD</sequence>
<gene>
    <name evidence="2" type="ORF">F5050DRAFT_1819566</name>
</gene>
<evidence type="ECO:0000313" key="2">
    <source>
        <dbReference type="EMBL" id="KAJ3996296.1"/>
    </source>
</evidence>
<dbReference type="Proteomes" id="UP001163828">
    <property type="component" value="Unassembled WGS sequence"/>
</dbReference>
<keyword evidence="3" id="KW-1185">Reference proteome</keyword>
<reference evidence="2" key="1">
    <citation type="submission" date="2022-08" db="EMBL/GenBank/DDBJ databases">
        <authorList>
            <consortium name="DOE Joint Genome Institute"/>
            <person name="Min B."/>
            <person name="Riley R."/>
            <person name="Sierra-Patev S."/>
            <person name="Naranjo-Ortiz M."/>
            <person name="Looney B."/>
            <person name="Konkel Z."/>
            <person name="Slot J.C."/>
            <person name="Sakamoto Y."/>
            <person name="Steenwyk J.L."/>
            <person name="Rokas A."/>
            <person name="Carro J."/>
            <person name="Camarero S."/>
            <person name="Ferreira P."/>
            <person name="Molpeceres G."/>
            <person name="Ruiz-Duenas F.J."/>
            <person name="Serrano A."/>
            <person name="Henrissat B."/>
            <person name="Drula E."/>
            <person name="Hughes K.W."/>
            <person name="Mata J.L."/>
            <person name="Ishikawa N.K."/>
            <person name="Vargas-Isla R."/>
            <person name="Ushijima S."/>
            <person name="Smith C.A."/>
            <person name="Ahrendt S."/>
            <person name="Andreopoulos W."/>
            <person name="He G."/>
            <person name="Labutti K."/>
            <person name="Lipzen A."/>
            <person name="Ng V."/>
            <person name="Sandor L."/>
            <person name="Barry K."/>
            <person name="Martinez A.T."/>
            <person name="Xiao Y."/>
            <person name="Gibbons J.G."/>
            <person name="Terashima K."/>
            <person name="Hibbett D.S."/>
            <person name="Grigoriev I.V."/>
        </authorList>
    </citation>
    <scope>NUCLEOTIDE SEQUENCE</scope>
    <source>
        <strain evidence="2">TFB10827</strain>
    </source>
</reference>
<comment type="caution">
    <text evidence="2">The sequence shown here is derived from an EMBL/GenBank/DDBJ whole genome shotgun (WGS) entry which is preliminary data.</text>
</comment>
<feature type="region of interest" description="Disordered" evidence="1">
    <location>
        <begin position="199"/>
        <end position="226"/>
    </location>
</feature>
<accession>A0ABQ8QCP2</accession>
<feature type="region of interest" description="Disordered" evidence="1">
    <location>
        <begin position="73"/>
        <end position="92"/>
    </location>
</feature>
<name>A0ABQ8QCP2_9AGAR</name>
<proteinExistence type="predicted"/>
<dbReference type="EMBL" id="MU790618">
    <property type="protein sequence ID" value="KAJ3996296.1"/>
    <property type="molecule type" value="Genomic_DNA"/>
</dbReference>